<reference evidence="1" key="1">
    <citation type="journal article" date="2014" name="Front. Microbiol.">
        <title>High frequency of phylogenetically diverse reductive dehalogenase-homologous genes in deep subseafloor sedimentary metagenomes.</title>
        <authorList>
            <person name="Kawai M."/>
            <person name="Futagami T."/>
            <person name="Toyoda A."/>
            <person name="Takaki Y."/>
            <person name="Nishi S."/>
            <person name="Hori S."/>
            <person name="Arai W."/>
            <person name="Tsubouchi T."/>
            <person name="Morono Y."/>
            <person name="Uchiyama I."/>
            <person name="Ito T."/>
            <person name="Fujiyama A."/>
            <person name="Inagaki F."/>
            <person name="Takami H."/>
        </authorList>
    </citation>
    <scope>NUCLEOTIDE SEQUENCE</scope>
    <source>
        <strain evidence="1">Expedition CK06-06</strain>
    </source>
</reference>
<protein>
    <submittedName>
        <fullName evidence="1">Uncharacterized protein</fullName>
    </submittedName>
</protein>
<name>X0YL35_9ZZZZ</name>
<sequence length="234" mass="25430">RAVRLADELGCELLLDIPEALRQVRVVLTATSSGDCIDQKMLRCGSIITDVAVPTDVQGDKAERDDVLILTGGLSRVPRAMPLESNYLWFHHGVIPSCLAETMVLALENRTECFSLGRKLNPERVEEIGALARAHGFSCSQIFSFGVPLEESLLVEFRKATARRMLLGSNGKPRYPGGSMWAEGGPPTAEQLAPRAATLYARHINPVMMAVTANSDFVKTFVKGQGTELYDAAG</sequence>
<comment type="caution">
    <text evidence="1">The sequence shown here is derived from an EMBL/GenBank/DDBJ whole genome shotgun (WGS) entry which is preliminary data.</text>
</comment>
<evidence type="ECO:0000313" key="1">
    <source>
        <dbReference type="EMBL" id="GAG47732.1"/>
    </source>
</evidence>
<feature type="non-terminal residue" evidence="1">
    <location>
        <position position="234"/>
    </location>
</feature>
<organism evidence="1">
    <name type="scientific">marine sediment metagenome</name>
    <dbReference type="NCBI Taxonomy" id="412755"/>
    <lineage>
        <taxon>unclassified sequences</taxon>
        <taxon>metagenomes</taxon>
        <taxon>ecological metagenomes</taxon>
    </lineage>
</organism>
<accession>X0YL35</accession>
<dbReference type="AlphaFoldDB" id="X0YL35"/>
<proteinExistence type="predicted"/>
<dbReference type="EMBL" id="BARS01051681">
    <property type="protein sequence ID" value="GAG47732.1"/>
    <property type="molecule type" value="Genomic_DNA"/>
</dbReference>
<feature type="non-terminal residue" evidence="1">
    <location>
        <position position="1"/>
    </location>
</feature>
<gene>
    <name evidence="1" type="ORF">S01H1_76932</name>
</gene>
<dbReference type="Gene3D" id="3.40.50.720">
    <property type="entry name" value="NAD(P)-binding Rossmann-like Domain"/>
    <property type="match status" value="1"/>
</dbReference>